<gene>
    <name evidence="1" type="ORF">GCM10009675_11790</name>
</gene>
<reference evidence="2" key="1">
    <citation type="journal article" date="2019" name="Int. J. Syst. Evol. Microbiol.">
        <title>The Global Catalogue of Microorganisms (GCM) 10K type strain sequencing project: providing services to taxonomists for standard genome sequencing and annotation.</title>
        <authorList>
            <consortium name="The Broad Institute Genomics Platform"/>
            <consortium name="The Broad Institute Genome Sequencing Center for Infectious Disease"/>
            <person name="Wu L."/>
            <person name="Ma J."/>
        </authorList>
    </citation>
    <scope>NUCLEOTIDE SEQUENCE [LARGE SCALE GENOMIC DNA]</scope>
    <source>
        <strain evidence="2">JCM 13022</strain>
    </source>
</reference>
<organism evidence="1 2">
    <name type="scientific">Prauserella alba</name>
    <dbReference type="NCBI Taxonomy" id="176898"/>
    <lineage>
        <taxon>Bacteria</taxon>
        <taxon>Bacillati</taxon>
        <taxon>Actinomycetota</taxon>
        <taxon>Actinomycetes</taxon>
        <taxon>Pseudonocardiales</taxon>
        <taxon>Pseudonocardiaceae</taxon>
        <taxon>Prauserella</taxon>
    </lineage>
</organism>
<evidence type="ECO:0000313" key="1">
    <source>
        <dbReference type="EMBL" id="GAA1197973.1"/>
    </source>
</evidence>
<sequence>MSTTHVDQRVSGTDVAPVVFSHVPTQTPTAAPVTAAAADRARSVAFSAAPAAFGGELPR</sequence>
<evidence type="ECO:0000313" key="2">
    <source>
        <dbReference type="Proteomes" id="UP001500467"/>
    </source>
</evidence>
<proteinExistence type="predicted"/>
<keyword evidence="2" id="KW-1185">Reference proteome</keyword>
<protein>
    <submittedName>
        <fullName evidence="1">Uncharacterized protein</fullName>
    </submittedName>
</protein>
<accession>A0ABP4FSS3</accession>
<dbReference type="EMBL" id="BAAALM010000005">
    <property type="protein sequence ID" value="GAA1197973.1"/>
    <property type="molecule type" value="Genomic_DNA"/>
</dbReference>
<name>A0ABP4FSS3_9PSEU</name>
<dbReference type="Proteomes" id="UP001500467">
    <property type="component" value="Unassembled WGS sequence"/>
</dbReference>
<dbReference type="RefSeq" id="WP_253856321.1">
    <property type="nucleotide sequence ID" value="NZ_BAAALM010000005.1"/>
</dbReference>
<comment type="caution">
    <text evidence="1">The sequence shown here is derived from an EMBL/GenBank/DDBJ whole genome shotgun (WGS) entry which is preliminary data.</text>
</comment>